<evidence type="ECO:0000256" key="5">
    <source>
        <dbReference type="SAM" id="MobiDB-lite"/>
    </source>
</evidence>
<keyword evidence="2 4" id="KW-0863">Zinc-finger</keyword>
<evidence type="ECO:0000256" key="1">
    <source>
        <dbReference type="ARBA" id="ARBA00022723"/>
    </source>
</evidence>
<dbReference type="AlphaFoldDB" id="A0A438IRQ7"/>
<evidence type="ECO:0000313" key="7">
    <source>
        <dbReference type="EMBL" id="RVW99402.1"/>
    </source>
</evidence>
<dbReference type="GO" id="GO:0008270">
    <property type="term" value="F:zinc ion binding"/>
    <property type="evidence" value="ECO:0007669"/>
    <property type="project" value="UniProtKB-KW"/>
</dbReference>
<gene>
    <name evidence="7" type="ORF">CK203_038412</name>
</gene>
<dbReference type="Pfam" id="PF04937">
    <property type="entry name" value="DUF659"/>
    <property type="match status" value="1"/>
</dbReference>
<sequence>MASKHDIGWEHAKPVGGSRRTTKCKYCGKVIHGSIIRLKQHIAHISEQVEGCPHVSVEVSHSVRQHMSNTSKEKTQSKKKKQRILNSLNRENFYEIDEGDSDDEIEEVVMADFERRQMKQAMKESRPILKKVDKSIRRVEQVQASRVPRDTKLEIHIWKRKCKSLRSMIYHSSVDTTNIPKTTNYIFSLMDKVVEEVGEENVIQVTTDNEASFKAVGILLMEKRKHLFWSPCAADCIDLMFEDFGSMKQIEETLDQAKMITGLFIIA</sequence>
<accession>A0A438IRQ7</accession>
<feature type="region of interest" description="Disordered" evidence="5">
    <location>
        <begin position="1"/>
        <end position="21"/>
    </location>
</feature>
<dbReference type="Proteomes" id="UP000288805">
    <property type="component" value="Unassembled WGS sequence"/>
</dbReference>
<organism evidence="7 8">
    <name type="scientific">Vitis vinifera</name>
    <name type="common">Grape</name>
    <dbReference type="NCBI Taxonomy" id="29760"/>
    <lineage>
        <taxon>Eukaryota</taxon>
        <taxon>Viridiplantae</taxon>
        <taxon>Streptophyta</taxon>
        <taxon>Embryophyta</taxon>
        <taxon>Tracheophyta</taxon>
        <taxon>Spermatophyta</taxon>
        <taxon>Magnoliopsida</taxon>
        <taxon>eudicotyledons</taxon>
        <taxon>Gunneridae</taxon>
        <taxon>Pentapetalae</taxon>
        <taxon>rosids</taxon>
        <taxon>Vitales</taxon>
        <taxon>Vitaceae</taxon>
        <taxon>Viteae</taxon>
        <taxon>Vitis</taxon>
    </lineage>
</organism>
<evidence type="ECO:0000256" key="2">
    <source>
        <dbReference type="ARBA" id="ARBA00022771"/>
    </source>
</evidence>
<protein>
    <recommendedName>
        <fullName evidence="6">BED-type domain-containing protein</fullName>
    </recommendedName>
</protein>
<evidence type="ECO:0000259" key="6">
    <source>
        <dbReference type="PROSITE" id="PS50808"/>
    </source>
</evidence>
<evidence type="ECO:0000256" key="3">
    <source>
        <dbReference type="ARBA" id="ARBA00022833"/>
    </source>
</evidence>
<dbReference type="GO" id="GO:0003677">
    <property type="term" value="F:DNA binding"/>
    <property type="evidence" value="ECO:0007669"/>
    <property type="project" value="InterPro"/>
</dbReference>
<dbReference type="PANTHER" id="PTHR32166">
    <property type="entry name" value="OSJNBA0013A04.12 PROTEIN"/>
    <property type="match status" value="1"/>
</dbReference>
<evidence type="ECO:0000313" key="8">
    <source>
        <dbReference type="Proteomes" id="UP000288805"/>
    </source>
</evidence>
<name>A0A438IRQ7_VITVI</name>
<dbReference type="InterPro" id="IPR003656">
    <property type="entry name" value="Znf_BED"/>
</dbReference>
<dbReference type="PROSITE" id="PS50808">
    <property type="entry name" value="ZF_BED"/>
    <property type="match status" value="1"/>
</dbReference>
<dbReference type="InterPro" id="IPR007021">
    <property type="entry name" value="DUF659"/>
</dbReference>
<keyword evidence="1" id="KW-0479">Metal-binding</keyword>
<reference evidence="7 8" key="1">
    <citation type="journal article" date="2018" name="PLoS Genet.">
        <title>Population sequencing reveals clonal diversity and ancestral inbreeding in the grapevine cultivar Chardonnay.</title>
        <authorList>
            <person name="Roach M.J."/>
            <person name="Johnson D.L."/>
            <person name="Bohlmann J."/>
            <person name="van Vuuren H.J."/>
            <person name="Jones S.J."/>
            <person name="Pretorius I.S."/>
            <person name="Schmidt S.A."/>
            <person name="Borneman A.R."/>
        </authorList>
    </citation>
    <scope>NUCLEOTIDE SEQUENCE [LARGE SCALE GENOMIC DNA]</scope>
    <source>
        <strain evidence="8">cv. Chardonnay</strain>
        <tissue evidence="7">Leaf</tissue>
    </source>
</reference>
<comment type="caution">
    <text evidence="7">The sequence shown here is derived from an EMBL/GenBank/DDBJ whole genome shotgun (WGS) entry which is preliminary data.</text>
</comment>
<dbReference type="EMBL" id="QGNW01000087">
    <property type="protein sequence ID" value="RVW99402.1"/>
    <property type="molecule type" value="Genomic_DNA"/>
</dbReference>
<dbReference type="PANTHER" id="PTHR32166:SF123">
    <property type="entry name" value="BED-TYPE DOMAIN-CONTAINING PROTEIN"/>
    <property type="match status" value="1"/>
</dbReference>
<feature type="region of interest" description="Disordered" evidence="5">
    <location>
        <begin position="63"/>
        <end position="82"/>
    </location>
</feature>
<keyword evidence="3" id="KW-0862">Zinc</keyword>
<dbReference type="InterPro" id="IPR012337">
    <property type="entry name" value="RNaseH-like_sf"/>
</dbReference>
<evidence type="ECO:0000256" key="4">
    <source>
        <dbReference type="PROSITE-ProRule" id="PRU00027"/>
    </source>
</evidence>
<proteinExistence type="predicted"/>
<feature type="compositionally biased region" description="Basic and acidic residues" evidence="5">
    <location>
        <begin position="1"/>
        <end position="13"/>
    </location>
</feature>
<dbReference type="SUPFAM" id="SSF53098">
    <property type="entry name" value="Ribonuclease H-like"/>
    <property type="match status" value="1"/>
</dbReference>
<feature type="domain" description="BED-type" evidence="6">
    <location>
        <begin position="3"/>
        <end position="59"/>
    </location>
</feature>